<evidence type="ECO:0000313" key="2">
    <source>
        <dbReference type="Proteomes" id="UP000187209"/>
    </source>
</evidence>
<proteinExistence type="predicted"/>
<protein>
    <submittedName>
        <fullName evidence="1">Uncharacterized protein</fullName>
    </submittedName>
</protein>
<gene>
    <name evidence="1" type="ORF">SteCoe_37426</name>
</gene>
<sequence>MISRTRLDRSKTPLCIKMTLREMRKTLARENRKSSEKKVVEFKLKEENDSKKITDCKDREENRNMISRMDTITSNDYPEIRNRDKIMKLRNDFLKE</sequence>
<keyword evidence="2" id="KW-1185">Reference proteome</keyword>
<organism evidence="1 2">
    <name type="scientific">Stentor coeruleus</name>
    <dbReference type="NCBI Taxonomy" id="5963"/>
    <lineage>
        <taxon>Eukaryota</taxon>
        <taxon>Sar</taxon>
        <taxon>Alveolata</taxon>
        <taxon>Ciliophora</taxon>
        <taxon>Postciliodesmatophora</taxon>
        <taxon>Heterotrichea</taxon>
        <taxon>Heterotrichida</taxon>
        <taxon>Stentoridae</taxon>
        <taxon>Stentor</taxon>
    </lineage>
</organism>
<reference evidence="1 2" key="1">
    <citation type="submission" date="2016-11" db="EMBL/GenBank/DDBJ databases">
        <title>The macronuclear genome of Stentor coeruleus: a giant cell with tiny introns.</title>
        <authorList>
            <person name="Slabodnick M."/>
            <person name="Ruby J.G."/>
            <person name="Reiff S.B."/>
            <person name="Swart E.C."/>
            <person name="Gosai S."/>
            <person name="Prabakaran S."/>
            <person name="Witkowska E."/>
            <person name="Larue G.E."/>
            <person name="Fisher S."/>
            <person name="Freeman R.M."/>
            <person name="Gunawardena J."/>
            <person name="Chu W."/>
            <person name="Stover N.A."/>
            <person name="Gregory B.D."/>
            <person name="Nowacki M."/>
            <person name="Derisi J."/>
            <person name="Roy S.W."/>
            <person name="Marshall W.F."/>
            <person name="Sood P."/>
        </authorList>
    </citation>
    <scope>NUCLEOTIDE SEQUENCE [LARGE SCALE GENOMIC DNA]</scope>
    <source>
        <strain evidence="1">WM001</strain>
    </source>
</reference>
<comment type="caution">
    <text evidence="1">The sequence shown here is derived from an EMBL/GenBank/DDBJ whole genome shotgun (WGS) entry which is preliminary data.</text>
</comment>
<evidence type="ECO:0000313" key="1">
    <source>
        <dbReference type="EMBL" id="OMJ65917.1"/>
    </source>
</evidence>
<dbReference type="Proteomes" id="UP000187209">
    <property type="component" value="Unassembled WGS sequence"/>
</dbReference>
<dbReference type="EMBL" id="MPUH01001889">
    <property type="protein sequence ID" value="OMJ65917.1"/>
    <property type="molecule type" value="Genomic_DNA"/>
</dbReference>
<name>A0A1R2AN06_9CILI</name>
<dbReference type="AlphaFoldDB" id="A0A1R2AN06"/>
<accession>A0A1R2AN06</accession>